<proteinExistence type="predicted"/>
<dbReference type="EMBL" id="JARBHB010000005">
    <property type="protein sequence ID" value="KAJ8884405.1"/>
    <property type="molecule type" value="Genomic_DNA"/>
</dbReference>
<feature type="chain" id="PRO_5045868670" evidence="1">
    <location>
        <begin position="20"/>
        <end position="474"/>
    </location>
</feature>
<reference evidence="2 3" key="1">
    <citation type="submission" date="2023-02" db="EMBL/GenBank/DDBJ databases">
        <title>LHISI_Scaffold_Assembly.</title>
        <authorList>
            <person name="Stuart O.P."/>
            <person name="Cleave R."/>
            <person name="Magrath M.J.L."/>
            <person name="Mikheyev A.S."/>
        </authorList>
    </citation>
    <scope>NUCLEOTIDE SEQUENCE [LARGE SCALE GENOMIC DNA]</scope>
    <source>
        <strain evidence="2">Daus_M_001</strain>
        <tissue evidence="2">Leg muscle</tissue>
    </source>
</reference>
<keyword evidence="3" id="KW-1185">Reference proteome</keyword>
<name>A0ABQ9HJE5_9NEOP</name>
<gene>
    <name evidence="2" type="ORF">PR048_016262</name>
</gene>
<evidence type="ECO:0000256" key="1">
    <source>
        <dbReference type="SAM" id="SignalP"/>
    </source>
</evidence>
<evidence type="ECO:0000313" key="3">
    <source>
        <dbReference type="Proteomes" id="UP001159363"/>
    </source>
</evidence>
<feature type="signal peptide" evidence="1">
    <location>
        <begin position="1"/>
        <end position="19"/>
    </location>
</feature>
<organism evidence="2 3">
    <name type="scientific">Dryococelus australis</name>
    <dbReference type="NCBI Taxonomy" id="614101"/>
    <lineage>
        <taxon>Eukaryota</taxon>
        <taxon>Metazoa</taxon>
        <taxon>Ecdysozoa</taxon>
        <taxon>Arthropoda</taxon>
        <taxon>Hexapoda</taxon>
        <taxon>Insecta</taxon>
        <taxon>Pterygota</taxon>
        <taxon>Neoptera</taxon>
        <taxon>Polyneoptera</taxon>
        <taxon>Phasmatodea</taxon>
        <taxon>Verophasmatodea</taxon>
        <taxon>Anareolatae</taxon>
        <taxon>Phasmatidae</taxon>
        <taxon>Eurycanthinae</taxon>
        <taxon>Dryococelus</taxon>
    </lineage>
</organism>
<sequence length="474" mass="52508">MVLADTFVAMVALICAAVAVKSAMTNSWNSYAAFVRNPVVDHVHHRWTTGTNNYEQQTLLRVGEYFGRTIQPPSRSQYDLVQSPLIARSVVICVVVACLQCLLSTADTWKNRLLFHINHSCVVLSDVMPITRSTERAVGKWLGSRPLSPPAFLTNVTPTDDRLYLDIFRRHWTASPNIISCCLVGQTQRPQVRKAVYNSPGTILLRSRCFFQREQVELKRGEFDDLLTRAINCNLRRGGKPEECLQSCSCRSRYWVSGVSETSVECSGLQTTVLSAKLGCGEPSRSRPAEYKKDVGPPIRSYDIELRTTSEKRSTRREKWLTGGNSATASIRAVKSRGKTGDPRENLSTSEYPGVAQLVISPGSPPAKANRVQSPAGSPDFRCWESCQTMPLVGGFSRGSLVSRPLTPVPLHIHLITLIGSQDHAVKSRPNFLTPHIGFSEEDPAHTWCDSHSKYVVAVLAEVLLNLVPDFLDG</sequence>
<evidence type="ECO:0000313" key="2">
    <source>
        <dbReference type="EMBL" id="KAJ8884405.1"/>
    </source>
</evidence>
<keyword evidence="1" id="KW-0732">Signal</keyword>
<comment type="caution">
    <text evidence="2">The sequence shown here is derived from an EMBL/GenBank/DDBJ whole genome shotgun (WGS) entry which is preliminary data.</text>
</comment>
<accession>A0ABQ9HJE5</accession>
<dbReference type="Proteomes" id="UP001159363">
    <property type="component" value="Chromosome 4"/>
</dbReference>
<protein>
    <submittedName>
        <fullName evidence="2">Uncharacterized protein</fullName>
    </submittedName>
</protein>